<dbReference type="SUPFAM" id="SSF50341">
    <property type="entry name" value="CheW-like"/>
    <property type="match status" value="1"/>
</dbReference>
<name>A0A9X3WLA0_9BACI</name>
<dbReference type="PANTHER" id="PTHR22617">
    <property type="entry name" value="CHEMOTAXIS SENSOR HISTIDINE KINASE-RELATED"/>
    <property type="match status" value="1"/>
</dbReference>
<dbReference type="Pfam" id="PF01584">
    <property type="entry name" value="CheW"/>
    <property type="match status" value="1"/>
</dbReference>
<evidence type="ECO:0000313" key="2">
    <source>
        <dbReference type="EMBL" id="MDC3421862.1"/>
    </source>
</evidence>
<dbReference type="GO" id="GO:0007165">
    <property type="term" value="P:signal transduction"/>
    <property type="evidence" value="ECO:0007669"/>
    <property type="project" value="InterPro"/>
</dbReference>
<evidence type="ECO:0000313" key="3">
    <source>
        <dbReference type="Proteomes" id="UP001145072"/>
    </source>
</evidence>
<keyword evidence="3" id="KW-1185">Reference proteome</keyword>
<gene>
    <name evidence="2" type="ORF">NC661_15920</name>
</gene>
<feature type="domain" description="CheW-like" evidence="1">
    <location>
        <begin position="8"/>
        <end position="148"/>
    </location>
</feature>
<dbReference type="Gene3D" id="2.40.50.180">
    <property type="entry name" value="CheA-289, Domain 4"/>
    <property type="match status" value="1"/>
</dbReference>
<dbReference type="Gene3D" id="2.30.30.40">
    <property type="entry name" value="SH3 Domains"/>
    <property type="match status" value="1"/>
</dbReference>
<dbReference type="InterPro" id="IPR002545">
    <property type="entry name" value="CheW-lke_dom"/>
</dbReference>
<dbReference type="EMBL" id="JAMQJZ010000014">
    <property type="protein sequence ID" value="MDC3421862.1"/>
    <property type="molecule type" value="Genomic_DNA"/>
</dbReference>
<dbReference type="GO" id="GO:0005829">
    <property type="term" value="C:cytosol"/>
    <property type="evidence" value="ECO:0007669"/>
    <property type="project" value="TreeGrafter"/>
</dbReference>
<dbReference type="InterPro" id="IPR039315">
    <property type="entry name" value="CheW"/>
</dbReference>
<dbReference type="GO" id="GO:0006935">
    <property type="term" value="P:chemotaxis"/>
    <property type="evidence" value="ECO:0007669"/>
    <property type="project" value="InterPro"/>
</dbReference>
<dbReference type="PANTHER" id="PTHR22617:SF23">
    <property type="entry name" value="CHEMOTAXIS PROTEIN CHEW"/>
    <property type="match status" value="1"/>
</dbReference>
<dbReference type="CDD" id="cd00732">
    <property type="entry name" value="CheW"/>
    <property type="match status" value="1"/>
</dbReference>
<dbReference type="InterPro" id="IPR036061">
    <property type="entry name" value="CheW-like_dom_sf"/>
</dbReference>
<evidence type="ECO:0000259" key="1">
    <source>
        <dbReference type="PROSITE" id="PS50851"/>
    </source>
</evidence>
<reference evidence="2" key="1">
    <citation type="submission" date="2022-06" db="EMBL/GenBank/DDBJ databases">
        <title>Aquibacillus sp. a new bacterium isolated from soil saline samples.</title>
        <authorList>
            <person name="Galisteo C."/>
            <person name="De La Haba R."/>
            <person name="Sanchez-Porro C."/>
            <person name="Ventosa A."/>
        </authorList>
    </citation>
    <scope>NUCLEOTIDE SEQUENCE</scope>
    <source>
        <strain evidence="2">JCM 12387</strain>
    </source>
</reference>
<comment type="caution">
    <text evidence="2">The sequence shown here is derived from an EMBL/GenBank/DDBJ whole genome shotgun (WGS) entry which is preliminary data.</text>
</comment>
<dbReference type="AlphaFoldDB" id="A0A9X3WLA0"/>
<dbReference type="PROSITE" id="PS50851">
    <property type="entry name" value="CHEW"/>
    <property type="match status" value="1"/>
</dbReference>
<dbReference type="RefSeq" id="WP_259866287.1">
    <property type="nucleotide sequence ID" value="NZ_JAMQJZ010000014.1"/>
</dbReference>
<dbReference type="SMART" id="SM00260">
    <property type="entry name" value="CheW"/>
    <property type="match status" value="1"/>
</dbReference>
<accession>A0A9X3WLA0</accession>
<proteinExistence type="predicted"/>
<protein>
    <submittedName>
        <fullName evidence="2">Chemotaxis protein CheW</fullName>
    </submittedName>
</protein>
<organism evidence="2 3">
    <name type="scientific">Aquibacillus koreensis</name>
    <dbReference type="NCBI Taxonomy" id="279446"/>
    <lineage>
        <taxon>Bacteria</taxon>
        <taxon>Bacillati</taxon>
        <taxon>Bacillota</taxon>
        <taxon>Bacilli</taxon>
        <taxon>Bacillales</taxon>
        <taxon>Bacillaceae</taxon>
        <taxon>Aquibacillus</taxon>
    </lineage>
</organism>
<sequence>MLEVSEQNVKAIVFELQDEEYAISVKEVSSIERVQHITRVPRAASFVKGVINLRGVVTPIIDLRKRFGMETIDFTDSTRIIIVNINGMEVGLIVDAAYDVIDISHDAIEPPPEVIGTVNVDYIEGVAKLDSRLLMLLKIEKVLSEKEKKELQSVEG</sequence>
<dbReference type="Proteomes" id="UP001145072">
    <property type="component" value="Unassembled WGS sequence"/>
</dbReference>